<evidence type="ECO:0000313" key="2">
    <source>
        <dbReference type="EMBL" id="MDR7084965.1"/>
    </source>
</evidence>
<evidence type="ECO:0000256" key="1">
    <source>
        <dbReference type="SAM" id="MobiDB-lite"/>
    </source>
</evidence>
<organism evidence="2 3">
    <name type="scientific">Arthrobacter ginsengisoli</name>
    <dbReference type="NCBI Taxonomy" id="1356565"/>
    <lineage>
        <taxon>Bacteria</taxon>
        <taxon>Bacillati</taxon>
        <taxon>Actinomycetota</taxon>
        <taxon>Actinomycetes</taxon>
        <taxon>Micrococcales</taxon>
        <taxon>Micrococcaceae</taxon>
        <taxon>Arthrobacter</taxon>
    </lineage>
</organism>
<dbReference type="EMBL" id="JAVDVQ010000038">
    <property type="protein sequence ID" value="MDR7084965.1"/>
    <property type="molecule type" value="Genomic_DNA"/>
</dbReference>
<comment type="caution">
    <text evidence="2">The sequence shown here is derived from an EMBL/GenBank/DDBJ whole genome shotgun (WGS) entry which is preliminary data.</text>
</comment>
<protein>
    <submittedName>
        <fullName evidence="2">Uncharacterized protein</fullName>
    </submittedName>
</protein>
<keyword evidence="3" id="KW-1185">Reference proteome</keyword>
<reference evidence="2 3" key="1">
    <citation type="submission" date="2023-07" db="EMBL/GenBank/DDBJ databases">
        <title>Sorghum-associated microbial communities from plants grown in Nebraska, USA.</title>
        <authorList>
            <person name="Schachtman D."/>
        </authorList>
    </citation>
    <scope>NUCLEOTIDE SEQUENCE [LARGE SCALE GENOMIC DNA]</scope>
    <source>
        <strain evidence="2 3">BE167</strain>
    </source>
</reference>
<gene>
    <name evidence="2" type="ORF">J2X01_004285</name>
</gene>
<evidence type="ECO:0000313" key="3">
    <source>
        <dbReference type="Proteomes" id="UP001252243"/>
    </source>
</evidence>
<sequence length="35" mass="3714">MRKKGRDIPPQLAHIESSGSTRQEASTLLAAHAGV</sequence>
<name>A0ABU1UIK2_9MICC</name>
<feature type="compositionally biased region" description="Polar residues" evidence="1">
    <location>
        <begin position="17"/>
        <end position="26"/>
    </location>
</feature>
<accession>A0ABU1UIK2</accession>
<dbReference type="Proteomes" id="UP001252243">
    <property type="component" value="Unassembled WGS sequence"/>
</dbReference>
<proteinExistence type="predicted"/>
<feature type="region of interest" description="Disordered" evidence="1">
    <location>
        <begin position="1"/>
        <end position="35"/>
    </location>
</feature>